<dbReference type="Gene3D" id="3.40.50.150">
    <property type="entry name" value="Vaccinia Virus protein VP39"/>
    <property type="match status" value="1"/>
</dbReference>
<dbReference type="PROSITE" id="PS00094">
    <property type="entry name" value="C5_MTASE_1"/>
    <property type="match status" value="1"/>
</dbReference>
<dbReference type="Proteomes" id="UP000007058">
    <property type="component" value="Chromosome"/>
</dbReference>
<protein>
    <recommendedName>
        <fullName evidence="1">DNA (cytosine-5-)-methyltransferase</fullName>
        <ecNumber evidence="1">2.1.1.37</ecNumber>
    </recommendedName>
</protein>
<sequence>MQLVHPEPGLPAVGLMPHVQGLVYGSVCSGIEAATAAWEPLGWQAAFFAEIEPFPSTVLAHRYPAIPNLGDMTAIDGLAWRGKIDVLVGGTPCQAFSVAGLRKSLDDARGNLALTFVELADAIDPAWVIWENVPGVLSTRDNAFGCLLGGLAGEDGPVVPPGRKWSDAGVVVGPARTVAWRVLDAQYFGLAQRRRRVFVIAGAGDRADPVQVLFEREGVRRDHPPRREAEQGLAPTLDARAGRSGETSFATSGGLIAEAFGGNNTAGPIDVATALNACASASGRMDFESETFVATTLRARDLSRGVDSDCTDTLIAHTLRAKANLAHRPDIDTLVTHSLRGEGFDASEDGTGRGTPLVPVAIPIQEAGARTGISTTDPRAGIGIGGDGDPMFTLQAGKQHAVAFNLRGRDGGAQAEIDADNIASLRAASGGSSRSYVAFAQNQRDEVRTLDVAGALAAEPGTKQQTYVAFDCKASAGFQSVTTDGVVPTLRAMNAQGRENGGGQLAVTVPLDLRNALRDAEKFDAMNRQGLGIGDDGDPAPTLSREHSHGVIADLAVRRLTPRECERLQGFSDDYTQILWRKKAAEDCPDGPRYRALGNSMAVPVMRWIGRRIQAAGQRP</sequence>
<dbReference type="EC" id="2.1.1.37" evidence="1"/>
<dbReference type="GO" id="GO:0032259">
    <property type="term" value="P:methylation"/>
    <property type="evidence" value="ECO:0007669"/>
    <property type="project" value="UniProtKB-KW"/>
</dbReference>
<dbReference type="GO" id="GO:0003886">
    <property type="term" value="F:DNA (cytosine-5-)-methyltransferase activity"/>
    <property type="evidence" value="ECO:0007669"/>
    <property type="project" value="UniProtKB-EC"/>
</dbReference>
<dbReference type="InterPro" id="IPR001525">
    <property type="entry name" value="C5_MeTfrase"/>
</dbReference>
<evidence type="ECO:0000256" key="7">
    <source>
        <dbReference type="PROSITE-ProRule" id="PRU01016"/>
    </source>
</evidence>
<comment type="similarity">
    <text evidence="7">Belongs to the class I-like SAM-binding methyltransferase superfamily. C5-methyltransferase family.</text>
</comment>
<dbReference type="PANTHER" id="PTHR10629:SF52">
    <property type="entry name" value="DNA (CYTOSINE-5)-METHYLTRANSFERASE 1"/>
    <property type="match status" value="1"/>
</dbReference>
<keyword evidence="2 7" id="KW-0489">Methyltransferase</keyword>
<dbReference type="AlphaFoldDB" id="Q2W863"/>
<evidence type="ECO:0000256" key="5">
    <source>
        <dbReference type="ARBA" id="ARBA00022747"/>
    </source>
</evidence>
<gene>
    <name evidence="8" type="ordered locus">amb1158</name>
</gene>
<comment type="catalytic activity">
    <reaction evidence="6">
        <text>a 2'-deoxycytidine in DNA + S-adenosyl-L-methionine = a 5-methyl-2'-deoxycytidine in DNA + S-adenosyl-L-homocysteine + H(+)</text>
        <dbReference type="Rhea" id="RHEA:13681"/>
        <dbReference type="Rhea" id="RHEA-COMP:11369"/>
        <dbReference type="Rhea" id="RHEA-COMP:11370"/>
        <dbReference type="ChEBI" id="CHEBI:15378"/>
        <dbReference type="ChEBI" id="CHEBI:57856"/>
        <dbReference type="ChEBI" id="CHEBI:59789"/>
        <dbReference type="ChEBI" id="CHEBI:85452"/>
        <dbReference type="ChEBI" id="CHEBI:85454"/>
        <dbReference type="EC" id="2.1.1.37"/>
    </reaction>
</comment>
<dbReference type="Gene3D" id="3.90.120.10">
    <property type="entry name" value="DNA Methylase, subunit A, domain 2"/>
    <property type="match status" value="1"/>
</dbReference>
<dbReference type="Pfam" id="PF00145">
    <property type="entry name" value="DNA_methylase"/>
    <property type="match status" value="2"/>
</dbReference>
<dbReference type="HOGENOM" id="CLU_006958_13_1_5"/>
<dbReference type="REBASE" id="11679">
    <property type="entry name" value="M2.MmaAORF1158P"/>
</dbReference>
<dbReference type="STRING" id="342108.amb1158"/>
<evidence type="ECO:0000256" key="6">
    <source>
        <dbReference type="ARBA" id="ARBA00047422"/>
    </source>
</evidence>
<dbReference type="SUPFAM" id="SSF53335">
    <property type="entry name" value="S-adenosyl-L-methionine-dependent methyltransferases"/>
    <property type="match status" value="1"/>
</dbReference>
<accession>Q2W863</accession>
<dbReference type="InterPro" id="IPR050390">
    <property type="entry name" value="C5-Methyltransferase"/>
</dbReference>
<evidence type="ECO:0000256" key="3">
    <source>
        <dbReference type="ARBA" id="ARBA00022679"/>
    </source>
</evidence>
<evidence type="ECO:0000313" key="8">
    <source>
        <dbReference type="EMBL" id="BAE49962.1"/>
    </source>
</evidence>
<dbReference type="InterPro" id="IPR029063">
    <property type="entry name" value="SAM-dependent_MTases_sf"/>
</dbReference>
<reference evidence="8 9" key="1">
    <citation type="journal article" date="2005" name="DNA Res.">
        <title>Complete genome sequence of the facultative anaerobic magnetotactic bacterium Magnetospirillum sp. strain AMB-1.</title>
        <authorList>
            <person name="Matsunaga T."/>
            <person name="Okamura Y."/>
            <person name="Fukuda Y."/>
            <person name="Wahyudi A.T."/>
            <person name="Murase Y."/>
            <person name="Takeyama H."/>
        </authorList>
    </citation>
    <scope>NUCLEOTIDE SEQUENCE [LARGE SCALE GENOMIC DNA]</scope>
    <source>
        <strain evidence="9">ATCC 700264 / AMB-1</strain>
    </source>
</reference>
<keyword evidence="4 7" id="KW-0949">S-adenosyl-L-methionine</keyword>
<dbReference type="GO" id="GO:0009307">
    <property type="term" value="P:DNA restriction-modification system"/>
    <property type="evidence" value="ECO:0007669"/>
    <property type="project" value="UniProtKB-KW"/>
</dbReference>
<feature type="active site" evidence="7">
    <location>
        <position position="93"/>
    </location>
</feature>
<evidence type="ECO:0000256" key="2">
    <source>
        <dbReference type="ARBA" id="ARBA00022603"/>
    </source>
</evidence>
<dbReference type="KEGG" id="mag:amb1158"/>
<dbReference type="PANTHER" id="PTHR10629">
    <property type="entry name" value="CYTOSINE-SPECIFIC METHYLTRANSFERASE"/>
    <property type="match status" value="1"/>
</dbReference>
<name>Q2W863_PARM1</name>
<organism evidence="8 9">
    <name type="scientific">Paramagnetospirillum magneticum (strain ATCC 700264 / AMB-1)</name>
    <name type="common">Magnetospirillum magneticum</name>
    <dbReference type="NCBI Taxonomy" id="342108"/>
    <lineage>
        <taxon>Bacteria</taxon>
        <taxon>Pseudomonadati</taxon>
        <taxon>Pseudomonadota</taxon>
        <taxon>Alphaproteobacteria</taxon>
        <taxon>Rhodospirillales</taxon>
        <taxon>Magnetospirillaceae</taxon>
        <taxon>Paramagnetospirillum</taxon>
    </lineage>
</organism>
<proteinExistence type="inferred from homology"/>
<dbReference type="EMBL" id="AP007255">
    <property type="protein sequence ID" value="BAE49962.1"/>
    <property type="molecule type" value="Genomic_DNA"/>
</dbReference>
<keyword evidence="5" id="KW-0680">Restriction system</keyword>
<evidence type="ECO:0000256" key="1">
    <source>
        <dbReference type="ARBA" id="ARBA00011975"/>
    </source>
</evidence>
<keyword evidence="3 7" id="KW-0808">Transferase</keyword>
<evidence type="ECO:0000256" key="4">
    <source>
        <dbReference type="ARBA" id="ARBA00022691"/>
    </source>
</evidence>
<dbReference type="RefSeq" id="WP_011383571.1">
    <property type="nucleotide sequence ID" value="NC_007626.1"/>
</dbReference>
<dbReference type="PROSITE" id="PS51679">
    <property type="entry name" value="SAM_MT_C5"/>
    <property type="match status" value="1"/>
</dbReference>
<evidence type="ECO:0000313" key="9">
    <source>
        <dbReference type="Proteomes" id="UP000007058"/>
    </source>
</evidence>
<dbReference type="InterPro" id="IPR018117">
    <property type="entry name" value="C5_DNA_meth_AS"/>
</dbReference>
<keyword evidence="9" id="KW-1185">Reference proteome</keyword>